<dbReference type="PANTHER" id="PTHR12289">
    <property type="entry name" value="METAXIN RELATED"/>
    <property type="match status" value="1"/>
</dbReference>
<evidence type="ECO:0000259" key="11">
    <source>
        <dbReference type="Pfam" id="PF17171"/>
    </source>
</evidence>
<gene>
    <name evidence="12" type="ORF">OEZ85_004165</name>
</gene>
<dbReference type="SUPFAM" id="SSF47616">
    <property type="entry name" value="GST C-terminal domain-like"/>
    <property type="match status" value="1"/>
</dbReference>
<comment type="similarity">
    <text evidence="2">Belongs to the metaxin family.</text>
</comment>
<accession>A0ABY8UNB2</accession>
<evidence type="ECO:0000256" key="8">
    <source>
        <dbReference type="SAM" id="MobiDB-lite"/>
    </source>
</evidence>
<evidence type="ECO:0000256" key="4">
    <source>
        <dbReference type="ARBA" id="ARBA00022787"/>
    </source>
</evidence>
<feature type="domain" description="Metaxin glutathione S-transferase" evidence="11">
    <location>
        <begin position="173"/>
        <end position="234"/>
    </location>
</feature>
<dbReference type="Pfam" id="PF10568">
    <property type="entry name" value="Tom37"/>
    <property type="match status" value="1"/>
</dbReference>
<keyword evidence="4" id="KW-1000">Mitochondrion outer membrane</keyword>
<evidence type="ECO:0000256" key="6">
    <source>
        <dbReference type="ARBA" id="ARBA00023128"/>
    </source>
</evidence>
<name>A0ABY8UNB2_TETOB</name>
<dbReference type="InterPro" id="IPR033468">
    <property type="entry name" value="Metaxin_GST"/>
</dbReference>
<organism evidence="12 13">
    <name type="scientific">Tetradesmus obliquus</name>
    <name type="common">Green alga</name>
    <name type="synonym">Acutodesmus obliquus</name>
    <dbReference type="NCBI Taxonomy" id="3088"/>
    <lineage>
        <taxon>Eukaryota</taxon>
        <taxon>Viridiplantae</taxon>
        <taxon>Chlorophyta</taxon>
        <taxon>core chlorophytes</taxon>
        <taxon>Chlorophyceae</taxon>
        <taxon>CS clade</taxon>
        <taxon>Sphaeropleales</taxon>
        <taxon>Scenedesmaceae</taxon>
        <taxon>Tetradesmus</taxon>
    </lineage>
</organism>
<evidence type="ECO:0000256" key="1">
    <source>
        <dbReference type="ARBA" id="ARBA00004294"/>
    </source>
</evidence>
<dbReference type="Proteomes" id="UP001244341">
    <property type="component" value="Chromosome 14b"/>
</dbReference>
<keyword evidence="13" id="KW-1185">Reference proteome</keyword>
<evidence type="ECO:0000256" key="7">
    <source>
        <dbReference type="ARBA" id="ARBA00023136"/>
    </source>
</evidence>
<feature type="transmembrane region" description="Helical" evidence="9">
    <location>
        <begin position="284"/>
        <end position="304"/>
    </location>
</feature>
<keyword evidence="9" id="KW-1133">Transmembrane helix</keyword>
<dbReference type="Pfam" id="PF17171">
    <property type="entry name" value="GST_C_6"/>
    <property type="match status" value="1"/>
</dbReference>
<evidence type="ECO:0000256" key="9">
    <source>
        <dbReference type="SAM" id="Phobius"/>
    </source>
</evidence>
<keyword evidence="7 9" id="KW-0472">Membrane</keyword>
<evidence type="ECO:0000313" key="12">
    <source>
        <dbReference type="EMBL" id="WIA21781.1"/>
    </source>
</evidence>
<dbReference type="EMBL" id="CP126221">
    <property type="protein sequence ID" value="WIA21781.1"/>
    <property type="molecule type" value="Genomic_DNA"/>
</dbReference>
<evidence type="ECO:0000256" key="3">
    <source>
        <dbReference type="ARBA" id="ARBA00022448"/>
    </source>
</evidence>
<keyword evidence="9" id="KW-0812">Transmembrane</keyword>
<feature type="region of interest" description="Disordered" evidence="8">
    <location>
        <begin position="251"/>
        <end position="273"/>
    </location>
</feature>
<evidence type="ECO:0000313" key="13">
    <source>
        <dbReference type="Proteomes" id="UP001244341"/>
    </source>
</evidence>
<proteinExistence type="inferred from homology"/>
<evidence type="ECO:0008006" key="14">
    <source>
        <dbReference type="Google" id="ProtNLM"/>
    </source>
</evidence>
<reference evidence="12 13" key="1">
    <citation type="submission" date="2023-05" db="EMBL/GenBank/DDBJ databases">
        <title>A 100% complete, gapless, phased diploid assembly of the Scenedesmus obliquus UTEX 3031 genome.</title>
        <authorList>
            <person name="Biondi T.C."/>
            <person name="Hanschen E.R."/>
            <person name="Kwon T."/>
            <person name="Eng W."/>
            <person name="Kruse C.P.S."/>
            <person name="Koehler S.I."/>
            <person name="Kunde Y."/>
            <person name="Gleasner C.D."/>
            <person name="You Mak K.T."/>
            <person name="Polle J."/>
            <person name="Hovde B.T."/>
            <person name="Starkenburg S.R."/>
        </authorList>
    </citation>
    <scope>NUCLEOTIDE SEQUENCE [LARGE SCALE GENOMIC DNA]</scope>
    <source>
        <strain evidence="12 13">DOE0152z</strain>
    </source>
</reference>
<feature type="domain" description="Mitochondrial outer membrane transport complex Sam37/metaxin N-terminal" evidence="10">
    <location>
        <begin position="24"/>
        <end position="152"/>
    </location>
</feature>
<keyword evidence="6" id="KW-0496">Mitochondrion</keyword>
<evidence type="ECO:0000259" key="10">
    <source>
        <dbReference type="Pfam" id="PF10568"/>
    </source>
</evidence>
<dbReference type="InterPro" id="IPR036282">
    <property type="entry name" value="Glutathione-S-Trfase_C_sf"/>
</dbReference>
<sequence>MTERNIVLYKWPGHAGLPSLTAASLQAEAALRLAKVQFFCQECSSSSTPTGVIPALDLGSEVPAASEAGDLAAARAIIAALAASGAGDLDAWLAPPQRAELLAFATLLQAKLDTATHYTTWIEKRGFGEFRKAAYGSQLPFPLSYIVPWSQRNEMAKLLGAIDGFKAYQGAVEVLSAVADRLRASPGRFFFGDRPSSLDALLFGHLAFYRHSPVAAPVLRDKVGRLPVLASYVDGILEDFFATAMPPPPMDDAGSWSDAAQGASSAPKPPPTVEDVRMWRGSQYWLAGAAAAVGGYVLLGGHYFSITTLDDDEGEGMDDDDDDDVQ</sequence>
<keyword evidence="3" id="KW-0813">Transport</keyword>
<evidence type="ECO:0000256" key="2">
    <source>
        <dbReference type="ARBA" id="ARBA00009170"/>
    </source>
</evidence>
<protein>
    <recommendedName>
        <fullName evidence="14">Metaxin</fullName>
    </recommendedName>
</protein>
<dbReference type="InterPro" id="IPR019564">
    <property type="entry name" value="Sam37/metaxin_N"/>
</dbReference>
<dbReference type="PANTHER" id="PTHR12289:SF41">
    <property type="entry name" value="FAILED AXON CONNECTIONS-RELATED"/>
    <property type="match status" value="1"/>
</dbReference>
<dbReference type="InterPro" id="IPR050931">
    <property type="entry name" value="Mito_Protein_Transport_Metaxin"/>
</dbReference>
<comment type="subcellular location">
    <subcellularLocation>
        <location evidence="1">Mitochondrion outer membrane</location>
    </subcellularLocation>
</comment>
<keyword evidence="5" id="KW-0653">Protein transport</keyword>
<evidence type="ECO:0000256" key="5">
    <source>
        <dbReference type="ARBA" id="ARBA00022927"/>
    </source>
</evidence>